<feature type="signal peptide" evidence="1">
    <location>
        <begin position="1"/>
        <end position="29"/>
    </location>
</feature>
<sequence length="191" mass="21154">MHRLKTLRRLGAVALATTTLALTATPAQAATVSDATNDIAWNGTPTSAERARTDVTTASYSMGDYVVLRLKVRAWANRCSTGIPCSRVTLGFNTRLYDSAGREFEMDMQRSDVYGNGAYLRYPNYTNHCDTGQIAFSSSTTYDYVQVKIPRSCFPSGRRIVGVKSYLSYEHDKTYGQDYTGKATVNWVPKA</sequence>
<protein>
    <recommendedName>
        <fullName evidence="4">Secreted protein</fullName>
    </recommendedName>
</protein>
<reference evidence="2 3" key="1">
    <citation type="submission" date="2023-07" db="EMBL/GenBank/DDBJ databases">
        <title>Nocardioides sp. nov WY-20 isolated from soil.</title>
        <authorList>
            <person name="Liu B."/>
            <person name="Wan Y."/>
        </authorList>
    </citation>
    <scope>NUCLEOTIDE SEQUENCE [LARGE SCALE GENOMIC DNA]</scope>
    <source>
        <strain evidence="2 3">WY-20</strain>
    </source>
</reference>
<evidence type="ECO:0008006" key="4">
    <source>
        <dbReference type="Google" id="ProtNLM"/>
    </source>
</evidence>
<evidence type="ECO:0000313" key="2">
    <source>
        <dbReference type="EMBL" id="MDO7868353.1"/>
    </source>
</evidence>
<gene>
    <name evidence="2" type="ORF">Q5722_08230</name>
</gene>
<comment type="caution">
    <text evidence="2">The sequence shown here is derived from an EMBL/GenBank/DDBJ whole genome shotgun (WGS) entry which is preliminary data.</text>
</comment>
<dbReference type="RefSeq" id="WP_305027727.1">
    <property type="nucleotide sequence ID" value="NZ_JAUQTA010000001.1"/>
</dbReference>
<keyword evidence="3" id="KW-1185">Reference proteome</keyword>
<keyword evidence="1" id="KW-0732">Signal</keyword>
<name>A0ABT9B5E5_9ACTN</name>
<dbReference type="Proteomes" id="UP001233314">
    <property type="component" value="Unassembled WGS sequence"/>
</dbReference>
<feature type="chain" id="PRO_5045527387" description="Secreted protein" evidence="1">
    <location>
        <begin position="30"/>
        <end position="191"/>
    </location>
</feature>
<proteinExistence type="predicted"/>
<evidence type="ECO:0000256" key="1">
    <source>
        <dbReference type="SAM" id="SignalP"/>
    </source>
</evidence>
<accession>A0ABT9B5E5</accession>
<dbReference type="EMBL" id="JAUQTA010000001">
    <property type="protein sequence ID" value="MDO7868353.1"/>
    <property type="molecule type" value="Genomic_DNA"/>
</dbReference>
<organism evidence="2 3">
    <name type="scientific">Nocardioides jiangxiensis</name>
    <dbReference type="NCBI Taxonomy" id="3064524"/>
    <lineage>
        <taxon>Bacteria</taxon>
        <taxon>Bacillati</taxon>
        <taxon>Actinomycetota</taxon>
        <taxon>Actinomycetes</taxon>
        <taxon>Propionibacteriales</taxon>
        <taxon>Nocardioidaceae</taxon>
        <taxon>Nocardioides</taxon>
    </lineage>
</organism>
<evidence type="ECO:0000313" key="3">
    <source>
        <dbReference type="Proteomes" id="UP001233314"/>
    </source>
</evidence>